<comment type="caution">
    <text evidence="2">The sequence shown here is derived from an EMBL/GenBank/DDBJ whole genome shotgun (WGS) entry which is preliminary data.</text>
</comment>
<evidence type="ECO:0000313" key="3">
    <source>
        <dbReference type="Proteomes" id="UP000093928"/>
    </source>
</evidence>
<protein>
    <submittedName>
        <fullName evidence="2">Uncharacterized protein</fullName>
    </submittedName>
</protein>
<organism evidence="2 3">
    <name type="scientific">Mycobacterium asiaticum</name>
    <dbReference type="NCBI Taxonomy" id="1790"/>
    <lineage>
        <taxon>Bacteria</taxon>
        <taxon>Bacillati</taxon>
        <taxon>Actinomycetota</taxon>
        <taxon>Actinomycetes</taxon>
        <taxon>Mycobacteriales</taxon>
        <taxon>Mycobacteriaceae</taxon>
        <taxon>Mycobacterium</taxon>
    </lineage>
</organism>
<dbReference type="AlphaFoldDB" id="A0A1A3P888"/>
<feature type="region of interest" description="Disordered" evidence="1">
    <location>
        <begin position="61"/>
        <end position="87"/>
    </location>
</feature>
<evidence type="ECO:0000313" key="2">
    <source>
        <dbReference type="EMBL" id="OBK29529.1"/>
    </source>
</evidence>
<sequence>MQEATQVLESLCTPRCGPYCEGAHVAVWTDEDGTQHVFGDSRPPPTLNEVYPPNWYRSDTLPLAPDFNEPLDAAGVLRTAEKEKENP</sequence>
<reference evidence="2 3" key="1">
    <citation type="submission" date="2016-06" db="EMBL/GenBank/DDBJ databases">
        <authorList>
            <person name="Kjaerup R.B."/>
            <person name="Dalgaard T.S."/>
            <person name="Juul-Madsen H.R."/>
        </authorList>
    </citation>
    <scope>NUCLEOTIDE SEQUENCE [LARGE SCALE GENOMIC DNA]</scope>
    <source>
        <strain evidence="2 3">1165133.8</strain>
    </source>
</reference>
<accession>A0A1A3P888</accession>
<evidence type="ECO:0000256" key="1">
    <source>
        <dbReference type="SAM" id="MobiDB-lite"/>
    </source>
</evidence>
<dbReference type="EMBL" id="LZLS01000050">
    <property type="protein sequence ID" value="OBK29529.1"/>
    <property type="molecule type" value="Genomic_DNA"/>
</dbReference>
<proteinExistence type="predicted"/>
<gene>
    <name evidence="2" type="ORF">A5634_18145</name>
</gene>
<name>A0A1A3P888_MYCAS</name>
<dbReference type="Proteomes" id="UP000093928">
    <property type="component" value="Unassembled WGS sequence"/>
</dbReference>